<evidence type="ECO:0008006" key="2">
    <source>
        <dbReference type="Google" id="ProtNLM"/>
    </source>
</evidence>
<organism evidence="1">
    <name type="scientific">uncultured Caudovirales phage</name>
    <dbReference type="NCBI Taxonomy" id="2100421"/>
    <lineage>
        <taxon>Viruses</taxon>
        <taxon>Duplodnaviria</taxon>
        <taxon>Heunggongvirae</taxon>
        <taxon>Uroviricota</taxon>
        <taxon>Caudoviricetes</taxon>
        <taxon>Peduoviridae</taxon>
        <taxon>Maltschvirus</taxon>
        <taxon>Maltschvirus maltsch</taxon>
    </lineage>
</organism>
<dbReference type="Gene3D" id="3.40.50.300">
    <property type="entry name" value="P-loop containing nucleotide triphosphate hydrolases"/>
    <property type="match status" value="1"/>
</dbReference>
<gene>
    <name evidence="1" type="ORF">UFOVP71_38</name>
</gene>
<name>A0A6J5TD11_9CAUD</name>
<dbReference type="InterPro" id="IPR027417">
    <property type="entry name" value="P-loop_NTPase"/>
</dbReference>
<sequence length="208" mass="23628">MTTQIIGICGFIGSGKDTAADYLVNFHEFRRDSFAATLKDAVAAVFGWDRELLEGRTKSAREWREQVDPWWATRLNMPDLTPRLVLQLWGTEVCRRSFHDDIWIASLEARLRNATDNIVISDCRFPNEIKAIKNAGGKVIRVVRGPNPVWYDFAVSVNTGRDPSAQRFLSKYSVHASETAWVGTEFDMVIDNNGTVDELYTQLQSIVR</sequence>
<dbReference type="SUPFAM" id="SSF52540">
    <property type="entry name" value="P-loop containing nucleoside triphosphate hydrolases"/>
    <property type="match status" value="1"/>
</dbReference>
<protein>
    <recommendedName>
        <fullName evidence="2">Deoxynucleoside monophosphate kinase</fullName>
    </recommendedName>
</protein>
<reference evidence="1" key="1">
    <citation type="submission" date="2020-05" db="EMBL/GenBank/DDBJ databases">
        <authorList>
            <person name="Chiriac C."/>
            <person name="Salcher M."/>
            <person name="Ghai R."/>
            <person name="Kavagutti S V."/>
        </authorList>
    </citation>
    <scope>NUCLEOTIDE SEQUENCE</scope>
</reference>
<evidence type="ECO:0000313" key="1">
    <source>
        <dbReference type="EMBL" id="CAB4241500.1"/>
    </source>
</evidence>
<accession>A0A6J5TD11</accession>
<proteinExistence type="predicted"/>
<dbReference type="EMBL" id="LR797824">
    <property type="protein sequence ID" value="CAB4241500.1"/>
    <property type="molecule type" value="Genomic_DNA"/>
</dbReference>